<sequence>MEFSNPFADTVPRRNFTAPIGSQIQRPSTSAGETSNALVDTLYDHPSVKITSFTAGSRPPTLGPTPPDTPTGVEPGSLPWSSHLERTIAVGHFRIYRAPGSITFLNCGSALQPIFPKSQAWCVDEHSSKFILQIRRPQYWRIEVPVDDPEDIRRAQLLREVFDQILQFEKTECPFQRSFTVELPERPQTPAIKRPWTPARRSSESIIPTPVSAITIPAQIARVHRGPPKDDTIKVRKRRATGTTSQSAFPTSDDLFRIQEHNAVSIPDITLSSQPDEEPQQPESFSRTSSFTRTPLIPSGQQTSHSVAAPPQLTLVTVPHSTEPSIHQLDGHAPEISGSLSSVTSRDSFHSVRSCNSHILPPSPPLSKPTSPSGSSCLHGKNTEPKEDFSILTSDRADRSNMPQTSSTSPIAVDRSATSSSTFDGTAPSSTHEIDSPCSPTTAGLILVTPPNASPTSRSRSPSITSRRSLIRGRATTSSSISPSRRALSPLPRVADLFAPRRRAPSISSSKLEVVRKLPMTVINKSFEILMAPPTHLMSLMLTVAARITAGQKSGAVLGSGEGGERIPVQWDLSDETEDSPGFHQRKPTPAAAPLFSSGRRWSVSHVGNDDDHLPPHMRGRERGMSLKMAGSFPESSDEDDDDNDSTSNSTHGPHEPPTARRIGAPKDDDGLRLDGAGNGIPENDAKFDWNQSMGVD</sequence>
<comment type="caution">
    <text evidence="7">The sequence shown here is derived from an EMBL/GenBank/DDBJ whole genome shotgun (WGS) entry which is preliminary data.</text>
</comment>
<feature type="compositionally biased region" description="Low complexity" evidence="6">
    <location>
        <begin position="454"/>
        <end position="487"/>
    </location>
</feature>
<dbReference type="Proteomes" id="UP001278500">
    <property type="component" value="Unassembled WGS sequence"/>
</dbReference>
<feature type="region of interest" description="Disordered" evidence="6">
    <location>
        <begin position="629"/>
        <end position="697"/>
    </location>
</feature>
<feature type="region of interest" description="Disordered" evidence="6">
    <location>
        <begin position="1"/>
        <end position="33"/>
    </location>
</feature>
<feature type="compositionally biased region" description="Basic and acidic residues" evidence="6">
    <location>
        <begin position="653"/>
        <end position="673"/>
    </location>
</feature>
<comment type="similarity">
    <text evidence="3">Belongs to the INP1 family.</text>
</comment>
<feature type="compositionally biased region" description="Polar residues" evidence="6">
    <location>
        <begin position="401"/>
        <end position="431"/>
    </location>
</feature>
<dbReference type="InterPro" id="IPR024758">
    <property type="entry name" value="Inp1"/>
</dbReference>
<dbReference type="GO" id="GO:0005780">
    <property type="term" value="C:extrinsic component of intraperoxisomal membrane"/>
    <property type="evidence" value="ECO:0007669"/>
    <property type="project" value="InterPro"/>
</dbReference>
<evidence type="ECO:0000313" key="8">
    <source>
        <dbReference type="Proteomes" id="UP001278500"/>
    </source>
</evidence>
<dbReference type="GeneID" id="87858457"/>
<gene>
    <name evidence="7" type="ORF">B0H65DRAFT_166363</name>
</gene>
<feature type="compositionally biased region" description="Polar residues" evidence="6">
    <location>
        <begin position="20"/>
        <end position="33"/>
    </location>
</feature>
<feature type="region of interest" description="Disordered" evidence="6">
    <location>
        <begin position="323"/>
        <end position="487"/>
    </location>
</feature>
<feature type="region of interest" description="Disordered" evidence="6">
    <location>
        <begin position="53"/>
        <end position="74"/>
    </location>
</feature>
<feature type="compositionally biased region" description="Low complexity" evidence="6">
    <location>
        <begin position="284"/>
        <end position="294"/>
    </location>
</feature>
<evidence type="ECO:0000256" key="2">
    <source>
        <dbReference type="ARBA" id="ARBA00004421"/>
    </source>
</evidence>
<accession>A0AAE0MUD7</accession>
<proteinExistence type="inferred from homology"/>
<evidence type="ECO:0000256" key="4">
    <source>
        <dbReference type="ARBA" id="ARBA00021397"/>
    </source>
</evidence>
<dbReference type="GO" id="GO:0045033">
    <property type="term" value="P:peroxisome inheritance"/>
    <property type="evidence" value="ECO:0007669"/>
    <property type="project" value="InterPro"/>
</dbReference>
<evidence type="ECO:0000256" key="1">
    <source>
        <dbReference type="ARBA" id="ARBA00003594"/>
    </source>
</evidence>
<feature type="compositionally biased region" description="Basic and acidic residues" evidence="6">
    <location>
        <begin position="608"/>
        <end position="621"/>
    </location>
</feature>
<dbReference type="AlphaFoldDB" id="A0AAE0MUD7"/>
<evidence type="ECO:0000256" key="6">
    <source>
        <dbReference type="SAM" id="MobiDB-lite"/>
    </source>
</evidence>
<protein>
    <recommendedName>
        <fullName evidence="4">Inheritance of peroxisomes protein 1</fullName>
    </recommendedName>
</protein>
<keyword evidence="5" id="KW-0472">Membrane</keyword>
<organism evidence="7 8">
    <name type="scientific">Neurospora tetraspora</name>
    <dbReference type="NCBI Taxonomy" id="94610"/>
    <lineage>
        <taxon>Eukaryota</taxon>
        <taxon>Fungi</taxon>
        <taxon>Dikarya</taxon>
        <taxon>Ascomycota</taxon>
        <taxon>Pezizomycotina</taxon>
        <taxon>Sordariomycetes</taxon>
        <taxon>Sordariomycetidae</taxon>
        <taxon>Sordariales</taxon>
        <taxon>Sordariaceae</taxon>
        <taxon>Neurospora</taxon>
    </lineage>
</organism>
<reference evidence="7" key="2">
    <citation type="submission" date="2023-06" db="EMBL/GenBank/DDBJ databases">
        <authorList>
            <consortium name="Lawrence Berkeley National Laboratory"/>
            <person name="Haridas S."/>
            <person name="Hensen N."/>
            <person name="Bonometti L."/>
            <person name="Westerberg I."/>
            <person name="Brannstrom I.O."/>
            <person name="Guillou S."/>
            <person name="Cros-Aarteil S."/>
            <person name="Calhoun S."/>
            <person name="Kuo A."/>
            <person name="Mondo S."/>
            <person name="Pangilinan J."/>
            <person name="Riley R."/>
            <person name="Labutti K."/>
            <person name="Andreopoulos B."/>
            <person name="Lipzen A."/>
            <person name="Chen C."/>
            <person name="Yanf M."/>
            <person name="Daum C."/>
            <person name="Ng V."/>
            <person name="Clum A."/>
            <person name="Steindorff A."/>
            <person name="Ohm R."/>
            <person name="Martin F."/>
            <person name="Silar P."/>
            <person name="Natvig D."/>
            <person name="Lalanne C."/>
            <person name="Gautier V."/>
            <person name="Ament-Velasquez S.L."/>
            <person name="Kruys A."/>
            <person name="Hutchinson M.I."/>
            <person name="Powell A.J."/>
            <person name="Barry K."/>
            <person name="Miller A.N."/>
            <person name="Grigoriev I.V."/>
            <person name="Debuchy R."/>
            <person name="Gladieux P."/>
            <person name="Thoren M.H."/>
            <person name="Johannesson H."/>
        </authorList>
    </citation>
    <scope>NUCLEOTIDE SEQUENCE</scope>
    <source>
        <strain evidence="7">CBS 560.94</strain>
    </source>
</reference>
<evidence type="ECO:0000256" key="3">
    <source>
        <dbReference type="ARBA" id="ARBA00010707"/>
    </source>
</evidence>
<feature type="compositionally biased region" description="Acidic residues" evidence="6">
    <location>
        <begin position="636"/>
        <end position="645"/>
    </location>
</feature>
<reference evidence="7" key="1">
    <citation type="journal article" date="2023" name="Mol. Phylogenet. Evol.">
        <title>Genome-scale phylogeny and comparative genomics of the fungal order Sordariales.</title>
        <authorList>
            <person name="Hensen N."/>
            <person name="Bonometti L."/>
            <person name="Westerberg I."/>
            <person name="Brannstrom I.O."/>
            <person name="Guillou S."/>
            <person name="Cros-Aarteil S."/>
            <person name="Calhoun S."/>
            <person name="Haridas S."/>
            <person name="Kuo A."/>
            <person name="Mondo S."/>
            <person name="Pangilinan J."/>
            <person name="Riley R."/>
            <person name="LaButti K."/>
            <person name="Andreopoulos B."/>
            <person name="Lipzen A."/>
            <person name="Chen C."/>
            <person name="Yan M."/>
            <person name="Daum C."/>
            <person name="Ng V."/>
            <person name="Clum A."/>
            <person name="Steindorff A."/>
            <person name="Ohm R.A."/>
            <person name="Martin F."/>
            <person name="Silar P."/>
            <person name="Natvig D.O."/>
            <person name="Lalanne C."/>
            <person name="Gautier V."/>
            <person name="Ament-Velasquez S.L."/>
            <person name="Kruys A."/>
            <person name="Hutchinson M.I."/>
            <person name="Powell A.J."/>
            <person name="Barry K."/>
            <person name="Miller A.N."/>
            <person name="Grigoriev I.V."/>
            <person name="Debuchy R."/>
            <person name="Gladieux P."/>
            <person name="Hiltunen Thoren M."/>
            <person name="Johannesson H."/>
        </authorList>
    </citation>
    <scope>NUCLEOTIDE SEQUENCE</scope>
    <source>
        <strain evidence="7">CBS 560.94</strain>
    </source>
</reference>
<feature type="compositionally biased region" description="Polar residues" evidence="6">
    <location>
        <begin position="241"/>
        <end position="250"/>
    </location>
</feature>
<evidence type="ECO:0000313" key="7">
    <source>
        <dbReference type="EMBL" id="KAK3348113.1"/>
    </source>
</evidence>
<feature type="region of interest" description="Disordered" evidence="6">
    <location>
        <begin position="602"/>
        <end position="621"/>
    </location>
</feature>
<feature type="region of interest" description="Disordered" evidence="6">
    <location>
        <begin position="270"/>
        <end position="308"/>
    </location>
</feature>
<feature type="region of interest" description="Disordered" evidence="6">
    <location>
        <begin position="224"/>
        <end position="255"/>
    </location>
</feature>
<dbReference type="EMBL" id="JAUEPP010000003">
    <property type="protein sequence ID" value="KAK3348113.1"/>
    <property type="molecule type" value="Genomic_DNA"/>
</dbReference>
<evidence type="ECO:0000256" key="5">
    <source>
        <dbReference type="ARBA" id="ARBA00023136"/>
    </source>
</evidence>
<comment type="subcellular location">
    <subcellularLocation>
        <location evidence="2">Peroxisome membrane</location>
        <topology evidence="2">Peripheral membrane protein</topology>
    </subcellularLocation>
</comment>
<feature type="region of interest" description="Disordered" evidence="6">
    <location>
        <begin position="574"/>
        <end position="597"/>
    </location>
</feature>
<feature type="compositionally biased region" description="Basic and acidic residues" evidence="6">
    <location>
        <begin position="381"/>
        <end position="399"/>
    </location>
</feature>
<dbReference type="RefSeq" id="XP_062683195.1">
    <property type="nucleotide sequence ID" value="XM_062821303.1"/>
</dbReference>
<feature type="compositionally biased region" description="Polar residues" evidence="6">
    <location>
        <begin position="338"/>
        <end position="357"/>
    </location>
</feature>
<name>A0AAE0MUD7_9PEZI</name>
<comment type="function">
    <text evidence="1">Required for peroxisome inheritance.</text>
</comment>
<keyword evidence="8" id="KW-1185">Reference proteome</keyword>
<dbReference type="Pfam" id="PF12634">
    <property type="entry name" value="Inp1"/>
    <property type="match status" value="1"/>
</dbReference>